<name>A0A292GLL7_9HYPH</name>
<comment type="subcellular location">
    <subcellularLocation>
        <location evidence="1">Cell outer membrane</location>
        <topology evidence="1">Multi-pass membrane protein</topology>
    </subcellularLocation>
</comment>
<keyword evidence="7" id="KW-0408">Iron</keyword>
<comment type="similarity">
    <text evidence="12">Belongs to the TonB-dependent receptor family.</text>
</comment>
<protein>
    <recommendedName>
        <fullName evidence="2">Heme transporter BhuA</fullName>
    </recommendedName>
</protein>
<evidence type="ECO:0000256" key="10">
    <source>
        <dbReference type="ARBA" id="ARBA00023136"/>
    </source>
</evidence>
<keyword evidence="3" id="KW-0813">Transport</keyword>
<dbReference type="Gene3D" id="2.40.170.20">
    <property type="entry name" value="TonB-dependent receptor, beta-barrel domain"/>
    <property type="match status" value="1"/>
</dbReference>
<evidence type="ECO:0000256" key="7">
    <source>
        <dbReference type="ARBA" id="ARBA00023004"/>
    </source>
</evidence>
<dbReference type="InterPro" id="IPR039426">
    <property type="entry name" value="TonB-dep_rcpt-like"/>
</dbReference>
<evidence type="ECO:0000256" key="6">
    <source>
        <dbReference type="ARBA" id="ARBA00022692"/>
    </source>
</evidence>
<reference evidence="15" key="1">
    <citation type="submission" date="2016-07" db="EMBL/GenBank/DDBJ databases">
        <title>Genomics reveals synergistic degradation of pyrene by five bacteria in a mangrove sediment-derived bacterial consortium.</title>
        <authorList>
            <person name="Wanapaisan P."/>
            <person name="Vejarano F."/>
            <person name="Chakraborty J."/>
            <person name="Shintani M."/>
            <person name="Muangchinda C."/>
            <person name="Laothamteep N."/>
            <person name="Suzuki-Minakuchi C."/>
            <person name="Inoue K."/>
            <person name="Nojiri H."/>
            <person name="Pinyakong O."/>
        </authorList>
    </citation>
    <scope>NUCLEOTIDE SEQUENCE</scope>
    <source>
        <strain evidence="15">PW1</strain>
    </source>
</reference>
<evidence type="ECO:0000256" key="1">
    <source>
        <dbReference type="ARBA" id="ARBA00004571"/>
    </source>
</evidence>
<dbReference type="EMBL" id="LC171369">
    <property type="protein sequence ID" value="BBA74355.1"/>
    <property type="molecule type" value="Genomic_DNA"/>
</dbReference>
<feature type="signal peptide" evidence="13">
    <location>
        <begin position="1"/>
        <end position="30"/>
    </location>
</feature>
<keyword evidence="15" id="KW-0675">Receptor</keyword>
<dbReference type="AlphaFoldDB" id="A0A292GLL7"/>
<organism evidence="15">
    <name type="scientific">Ochrobactrum sp. PW1</name>
    <dbReference type="NCBI Taxonomy" id="1882222"/>
    <lineage>
        <taxon>Bacteria</taxon>
        <taxon>Pseudomonadati</taxon>
        <taxon>Pseudomonadota</taxon>
        <taxon>Alphaproteobacteria</taxon>
        <taxon>Hyphomicrobiales</taxon>
        <taxon>Brucellaceae</taxon>
        <taxon>Brucella/Ochrobactrum group</taxon>
        <taxon>Ochrobactrum</taxon>
    </lineage>
</organism>
<keyword evidence="9 12" id="KW-0798">TonB box</keyword>
<keyword evidence="10 12" id="KW-0472">Membrane</keyword>
<keyword evidence="8" id="KW-0406">Ion transport</keyword>
<dbReference type="InterPro" id="IPR012910">
    <property type="entry name" value="Plug_dom"/>
</dbReference>
<feature type="chain" id="PRO_5018069476" description="Heme transporter BhuA" evidence="13">
    <location>
        <begin position="31"/>
        <end position="784"/>
    </location>
</feature>
<keyword evidence="6" id="KW-0812">Transmembrane</keyword>
<dbReference type="GO" id="GO:0006826">
    <property type="term" value="P:iron ion transport"/>
    <property type="evidence" value="ECO:0007669"/>
    <property type="project" value="UniProtKB-KW"/>
</dbReference>
<evidence type="ECO:0000256" key="5">
    <source>
        <dbReference type="ARBA" id="ARBA00022496"/>
    </source>
</evidence>
<dbReference type="PANTHER" id="PTHR32552">
    <property type="entry name" value="FERRICHROME IRON RECEPTOR-RELATED"/>
    <property type="match status" value="1"/>
</dbReference>
<dbReference type="InterPro" id="IPR011662">
    <property type="entry name" value="Secretin/TonB_short_N"/>
</dbReference>
<dbReference type="InterPro" id="IPR000531">
    <property type="entry name" value="Beta-barrel_TonB"/>
</dbReference>
<evidence type="ECO:0000256" key="4">
    <source>
        <dbReference type="ARBA" id="ARBA00022452"/>
    </source>
</evidence>
<evidence type="ECO:0000256" key="13">
    <source>
        <dbReference type="SAM" id="SignalP"/>
    </source>
</evidence>
<evidence type="ECO:0000256" key="8">
    <source>
        <dbReference type="ARBA" id="ARBA00023065"/>
    </source>
</evidence>
<keyword evidence="4" id="KW-1134">Transmembrane beta strand</keyword>
<evidence type="ECO:0000256" key="12">
    <source>
        <dbReference type="RuleBase" id="RU003357"/>
    </source>
</evidence>
<evidence type="ECO:0000259" key="14">
    <source>
        <dbReference type="SMART" id="SM00965"/>
    </source>
</evidence>
<sequence>MGMRRYAIWCSSWACVSAATLALGVWSSPAAEAREAARRGIDIAASTLPEAIAELARETRVSIGTQGALPRLRTRRVRGNYSVGEALSQLLSGSGFVARQVSETAWRIEPAAAIGPAVPPPSPVSPPPPQPIVVTTTKQPLELLSVPAAVSVVALADEIHGIPTRASATVASQIEGLSLTSLGPGRNRMFLRGVADSAFSGESQSTVAVVLDEARLTYAAPDPDIRLVDIERVEVLKGPQGSLYGTGALGGIYRMVSHAPELDRTSLDVTAGTSLVAHGNTGYSGSAVANLPLVGERAALRLVGYGAKEPGWIDTGQRNDANWTRVSGARAGLAFIPANDWRLDLTGFGQWLRSSDTRYVYTPRSYSRDTQSPEPHDNDLIHFAGRLNGTAGSIDVTFASAMTWHDVDNTLDASLGADGFGLANPKSLLDKRHFRIWDSELRLRGHLGGVTWLAGISRLVARQRLATSLEDSAGAMATLDDDRRTSHDNAAYFDATVPVSGTISIDAGARLFRSSIRETRMLQAGPVSRERDKSGVTPSVALSWQPGSSSLVYVRYGSAFRQGGSDITSSGSIDTLGSDELASIELGWRQRLSGGGKLDLGAWFSNWHDLQSDVLEDNGLVETVNAGNARIFGIEGSLELPLGEGWQAEAGGNFTDARLIRNDLGFELEDRHLPVVPEYTVRAGLRRDFTLGQLNARAKLSLRYVGPARMSFDPDLDRRMGDLIESDFEVQVSDGIWQVGLNVQNLFADKGDVFAFGNALRYRSMPQFTPQQPTTLSLNGSVHF</sequence>
<dbReference type="Pfam" id="PF00593">
    <property type="entry name" value="TonB_dep_Rec_b-barrel"/>
    <property type="match status" value="1"/>
</dbReference>
<accession>A0A292GLL7</accession>
<proteinExistence type="inferred from homology"/>
<feature type="domain" description="Secretin/TonB short N-terminal" evidence="14">
    <location>
        <begin position="61"/>
        <end position="111"/>
    </location>
</feature>
<keyword evidence="11" id="KW-0998">Cell outer membrane</keyword>
<dbReference type="SMART" id="SM00965">
    <property type="entry name" value="STN"/>
    <property type="match status" value="1"/>
</dbReference>
<evidence type="ECO:0000313" key="15">
    <source>
        <dbReference type="EMBL" id="BBA74355.1"/>
    </source>
</evidence>
<keyword evidence="5" id="KW-0410">Iron transport</keyword>
<dbReference type="InterPro" id="IPR036942">
    <property type="entry name" value="Beta-barrel_TonB_sf"/>
</dbReference>
<evidence type="ECO:0000256" key="9">
    <source>
        <dbReference type="ARBA" id="ARBA00023077"/>
    </source>
</evidence>
<dbReference type="Pfam" id="PF07715">
    <property type="entry name" value="Plug"/>
    <property type="match status" value="1"/>
</dbReference>
<keyword evidence="13" id="KW-0732">Signal</keyword>
<evidence type="ECO:0000256" key="11">
    <source>
        <dbReference type="ARBA" id="ARBA00023237"/>
    </source>
</evidence>
<dbReference type="Gene3D" id="3.55.50.30">
    <property type="match status" value="1"/>
</dbReference>
<evidence type="ECO:0000256" key="3">
    <source>
        <dbReference type="ARBA" id="ARBA00022448"/>
    </source>
</evidence>
<dbReference type="SUPFAM" id="SSF56935">
    <property type="entry name" value="Porins"/>
    <property type="match status" value="1"/>
</dbReference>
<dbReference type="GO" id="GO:0009279">
    <property type="term" value="C:cell outer membrane"/>
    <property type="evidence" value="ECO:0007669"/>
    <property type="project" value="UniProtKB-SubCell"/>
</dbReference>
<dbReference type="PANTHER" id="PTHR32552:SF81">
    <property type="entry name" value="TONB-DEPENDENT OUTER MEMBRANE RECEPTOR"/>
    <property type="match status" value="1"/>
</dbReference>
<evidence type="ECO:0000256" key="2">
    <source>
        <dbReference type="ARBA" id="ARBA00021261"/>
    </source>
</evidence>